<evidence type="ECO:0000313" key="2">
    <source>
        <dbReference type="Proteomes" id="UP001064048"/>
    </source>
</evidence>
<protein>
    <submittedName>
        <fullName evidence="1">Uncharacterized protein</fullName>
    </submittedName>
</protein>
<accession>A0ACC0L197</accession>
<organism evidence="1 2">
    <name type="scientific">Choristoneura fumiferana</name>
    <name type="common">Spruce budworm moth</name>
    <name type="synonym">Archips fumiferana</name>
    <dbReference type="NCBI Taxonomy" id="7141"/>
    <lineage>
        <taxon>Eukaryota</taxon>
        <taxon>Metazoa</taxon>
        <taxon>Ecdysozoa</taxon>
        <taxon>Arthropoda</taxon>
        <taxon>Hexapoda</taxon>
        <taxon>Insecta</taxon>
        <taxon>Pterygota</taxon>
        <taxon>Neoptera</taxon>
        <taxon>Endopterygota</taxon>
        <taxon>Lepidoptera</taxon>
        <taxon>Glossata</taxon>
        <taxon>Ditrysia</taxon>
        <taxon>Tortricoidea</taxon>
        <taxon>Tortricidae</taxon>
        <taxon>Tortricinae</taxon>
        <taxon>Choristoneura</taxon>
    </lineage>
</organism>
<evidence type="ECO:0000313" key="1">
    <source>
        <dbReference type="EMBL" id="KAI8442498.1"/>
    </source>
</evidence>
<reference evidence="1 2" key="1">
    <citation type="journal article" date="2022" name="Genome Biol. Evol.">
        <title>The Spruce Budworm Genome: Reconstructing the Evolutionary History of Antifreeze Proteins.</title>
        <authorList>
            <person name="Beliveau C."/>
            <person name="Gagne P."/>
            <person name="Picq S."/>
            <person name="Vernygora O."/>
            <person name="Keeling C.I."/>
            <person name="Pinkney K."/>
            <person name="Doucet D."/>
            <person name="Wen F."/>
            <person name="Johnston J.S."/>
            <person name="Maaroufi H."/>
            <person name="Boyle B."/>
            <person name="Laroche J."/>
            <person name="Dewar K."/>
            <person name="Juretic N."/>
            <person name="Blackburn G."/>
            <person name="Nisole A."/>
            <person name="Brunet B."/>
            <person name="Brandao M."/>
            <person name="Lumley L."/>
            <person name="Duan J."/>
            <person name="Quan G."/>
            <person name="Lucarotti C.J."/>
            <person name="Roe A.D."/>
            <person name="Sperling F.A.H."/>
            <person name="Levesque R.C."/>
            <person name="Cusson M."/>
        </authorList>
    </citation>
    <scope>NUCLEOTIDE SEQUENCE [LARGE SCALE GENOMIC DNA]</scope>
    <source>
        <strain evidence="1">Glfc:IPQL:Cfum</strain>
    </source>
</reference>
<keyword evidence="2" id="KW-1185">Reference proteome</keyword>
<gene>
    <name evidence="1" type="ORF">MSG28_005987</name>
</gene>
<dbReference type="Proteomes" id="UP001064048">
    <property type="component" value="Chromosome 9"/>
</dbReference>
<proteinExistence type="predicted"/>
<comment type="caution">
    <text evidence="1">The sequence shown here is derived from an EMBL/GenBank/DDBJ whole genome shotgun (WGS) entry which is preliminary data.</text>
</comment>
<name>A0ACC0L197_CHOFU</name>
<sequence length="101" mass="10564">MDAAPRAPASPPRDGDARAQAVRDVVSRRATSAPRQRLNGSLCSLPAACRCAPAADAPGAWEGSALVDHGALLQFGCLMFVFSVADARPFPYECPNENPAL</sequence>
<dbReference type="EMBL" id="CM046109">
    <property type="protein sequence ID" value="KAI8442498.1"/>
    <property type="molecule type" value="Genomic_DNA"/>
</dbReference>